<dbReference type="AlphaFoldDB" id="A0A9D2LSF0"/>
<evidence type="ECO:0000313" key="3">
    <source>
        <dbReference type="Proteomes" id="UP000823842"/>
    </source>
</evidence>
<feature type="domain" description="Transcriptional regulator TetR C-terminal Firmicutes type" evidence="1">
    <location>
        <begin position="1"/>
        <end position="88"/>
    </location>
</feature>
<evidence type="ECO:0000259" key="1">
    <source>
        <dbReference type="Pfam" id="PF14278"/>
    </source>
</evidence>
<sequence length="94" mass="11455">EDICQYFYDNRNFYQKVLMVEEQNSFSEYFSQFLQKIFYQCLKNILTENTHLDFYIHFYTDAIIAAIKRWISSENCCPPKKFISLIHSCLIFPR</sequence>
<reference evidence="2" key="1">
    <citation type="journal article" date="2021" name="PeerJ">
        <title>Extensive microbial diversity within the chicken gut microbiome revealed by metagenomics and culture.</title>
        <authorList>
            <person name="Gilroy R."/>
            <person name="Ravi A."/>
            <person name="Getino M."/>
            <person name="Pursley I."/>
            <person name="Horton D.L."/>
            <person name="Alikhan N.F."/>
            <person name="Baker D."/>
            <person name="Gharbi K."/>
            <person name="Hall N."/>
            <person name="Watson M."/>
            <person name="Adriaenssens E.M."/>
            <person name="Foster-Nyarko E."/>
            <person name="Jarju S."/>
            <person name="Secka A."/>
            <person name="Antonio M."/>
            <person name="Oren A."/>
            <person name="Chaudhuri R.R."/>
            <person name="La Ragione R."/>
            <person name="Hildebrand F."/>
            <person name="Pallen M.J."/>
        </authorList>
    </citation>
    <scope>NUCLEOTIDE SEQUENCE</scope>
    <source>
        <strain evidence="2">ChiSjej1B19-5720</strain>
    </source>
</reference>
<accession>A0A9D2LSF0</accession>
<feature type="non-terminal residue" evidence="2">
    <location>
        <position position="1"/>
    </location>
</feature>
<dbReference type="Proteomes" id="UP000823842">
    <property type="component" value="Unassembled WGS sequence"/>
</dbReference>
<organism evidence="2 3">
    <name type="scientific">Candidatus Blautia faecavium</name>
    <dbReference type="NCBI Taxonomy" id="2838487"/>
    <lineage>
        <taxon>Bacteria</taxon>
        <taxon>Bacillati</taxon>
        <taxon>Bacillota</taxon>
        <taxon>Clostridia</taxon>
        <taxon>Lachnospirales</taxon>
        <taxon>Lachnospiraceae</taxon>
        <taxon>Blautia</taxon>
    </lineage>
</organism>
<dbReference type="Gene3D" id="1.10.357.10">
    <property type="entry name" value="Tetracycline Repressor, domain 2"/>
    <property type="match status" value="1"/>
</dbReference>
<evidence type="ECO:0000313" key="2">
    <source>
        <dbReference type="EMBL" id="HJB28283.1"/>
    </source>
</evidence>
<proteinExistence type="predicted"/>
<comment type="caution">
    <text evidence="2">The sequence shown here is derived from an EMBL/GenBank/DDBJ whole genome shotgun (WGS) entry which is preliminary data.</text>
</comment>
<protein>
    <submittedName>
        <fullName evidence="2">TetR family transcriptional regulator C-terminal domain-containing protein</fullName>
    </submittedName>
</protein>
<dbReference type="EMBL" id="DWYZ01000108">
    <property type="protein sequence ID" value="HJB28283.1"/>
    <property type="molecule type" value="Genomic_DNA"/>
</dbReference>
<dbReference type="Pfam" id="PF14278">
    <property type="entry name" value="TetR_C_8"/>
    <property type="match status" value="1"/>
</dbReference>
<dbReference type="InterPro" id="IPR039532">
    <property type="entry name" value="TetR_C_Firmicutes"/>
</dbReference>
<gene>
    <name evidence="2" type="ORF">IAA06_05765</name>
</gene>
<reference evidence="2" key="2">
    <citation type="submission" date="2021-04" db="EMBL/GenBank/DDBJ databases">
        <authorList>
            <person name="Gilroy R."/>
        </authorList>
    </citation>
    <scope>NUCLEOTIDE SEQUENCE</scope>
    <source>
        <strain evidence="2">ChiSjej1B19-5720</strain>
    </source>
</reference>
<name>A0A9D2LSF0_9FIRM</name>